<dbReference type="PANTHER" id="PTHR43684:SF4">
    <property type="entry name" value="ENOYL-COA HYDRATASE_ISOMERASE FAMILY PROTEIN (AFU_ORTHOLOGUE AFUA_1G01890)"/>
    <property type="match status" value="1"/>
</dbReference>
<dbReference type="Gene3D" id="3.90.226.10">
    <property type="entry name" value="2-enoyl-CoA Hydratase, Chain A, domain 1"/>
    <property type="match status" value="1"/>
</dbReference>
<organism evidence="2">
    <name type="scientific">uncultured marine bacterium 562</name>
    <dbReference type="NCBI Taxonomy" id="257397"/>
    <lineage>
        <taxon>Bacteria</taxon>
        <taxon>environmental samples</taxon>
    </lineage>
</organism>
<dbReference type="InterPro" id="IPR001753">
    <property type="entry name" value="Enoyl-CoA_hydra/iso"/>
</dbReference>
<dbReference type="PANTHER" id="PTHR43684">
    <property type="match status" value="1"/>
</dbReference>
<dbReference type="InterPro" id="IPR029045">
    <property type="entry name" value="ClpP/crotonase-like_dom_sf"/>
</dbReference>
<dbReference type="EC" id="4.2.1.55" evidence="2"/>
<dbReference type="CDD" id="cd06558">
    <property type="entry name" value="crotonase-like"/>
    <property type="match status" value="1"/>
</dbReference>
<name>Q6SG20_9BACT</name>
<accession>Q6SG20</accession>
<gene>
    <name evidence="2" type="ORF">MBMO_EBAC000-45B06.57</name>
</gene>
<dbReference type="GO" id="GO:0016829">
    <property type="term" value="F:lyase activity"/>
    <property type="evidence" value="ECO:0007669"/>
    <property type="project" value="UniProtKB-KW"/>
</dbReference>
<dbReference type="Pfam" id="PF00378">
    <property type="entry name" value="ECH_1"/>
    <property type="match status" value="1"/>
</dbReference>
<dbReference type="NCBIfam" id="NF006109">
    <property type="entry name" value="PRK08260.1"/>
    <property type="match status" value="1"/>
</dbReference>
<dbReference type="EMBL" id="AY458644">
    <property type="protein sequence ID" value="AAR38042.1"/>
    <property type="molecule type" value="Genomic_DNA"/>
</dbReference>
<dbReference type="SUPFAM" id="SSF52096">
    <property type="entry name" value="ClpP/crotonase"/>
    <property type="match status" value="1"/>
</dbReference>
<proteinExistence type="inferred from homology"/>
<keyword evidence="2" id="KW-0456">Lyase</keyword>
<protein>
    <submittedName>
        <fullName evidence="2">3-hydroxybutyryl-CoA dehydratase</fullName>
        <ecNumber evidence="2">4.2.1.55</ecNumber>
    </submittedName>
</protein>
<sequence length="289" mass="32056">MISDFKTILFKEDQNIGYVTLNRPHKLNAFNQQMLKDLLSIFDYIDNSDSIRAVILSASGKAFCAGADLSAGKDTFNSEFDNSSKYKEDFNRDSGGILALRMYRCLKPILIACNGVSVGVGATLQLAADIRVASSLSKFSFPFTKRGIAPDACSSWFLPRLVGISKSLEWCYSGEMIDVDAALASGLVSYKVEPDDLMSKTEEIAKKMIKESSPVSVALTRQMIWSLSQKDSPEHAHKVDSKVIESRGKSKDAAEGVMSFLEKRDAVFENKVSKDMPDFFPFEKDNFKD</sequence>
<reference evidence="2" key="1">
    <citation type="submission" date="2003-11" db="EMBL/GenBank/DDBJ databases">
        <authorList>
            <person name="Heidelberg J.F."/>
            <person name="Eisen J.A."/>
            <person name="Nelson W.C."/>
            <person name="DeLong E.F."/>
        </authorList>
    </citation>
    <scope>NUCLEOTIDE SEQUENCE</scope>
</reference>
<evidence type="ECO:0000313" key="2">
    <source>
        <dbReference type="EMBL" id="AAR38042.1"/>
    </source>
</evidence>
<dbReference type="InterPro" id="IPR051053">
    <property type="entry name" value="ECH/Chromodomain_protein"/>
</dbReference>
<dbReference type="AlphaFoldDB" id="Q6SG20"/>
<comment type="similarity">
    <text evidence="1">Belongs to the enoyl-CoA hydratase/isomerase family.</text>
</comment>
<evidence type="ECO:0000256" key="1">
    <source>
        <dbReference type="ARBA" id="ARBA00005254"/>
    </source>
</evidence>
<reference evidence="2" key="2">
    <citation type="submission" date="2003-12" db="EMBL/GenBank/DDBJ databases">
        <title>Monterey Bay Coastal Ocean Microbial Observatory environmental clone sequencing.</title>
        <authorList>
            <person name="DeLong E.F."/>
        </authorList>
    </citation>
    <scope>NUCLEOTIDE SEQUENCE</scope>
</reference>